<accession>A0A813VJ09</accession>
<keyword evidence="6" id="KW-1185">Reference proteome</keyword>
<evidence type="ECO:0000256" key="3">
    <source>
        <dbReference type="SAM" id="MobiDB-lite"/>
    </source>
</evidence>
<dbReference type="InterPro" id="IPR011990">
    <property type="entry name" value="TPR-like_helical_dom_sf"/>
</dbReference>
<dbReference type="PROSITE" id="PS51375">
    <property type="entry name" value="PPR"/>
    <property type="match status" value="1"/>
</dbReference>
<feature type="domain" description="Pentatricopeptide repeat-containing protein-mitochondrial" evidence="4">
    <location>
        <begin position="172"/>
        <end position="264"/>
    </location>
</feature>
<feature type="region of interest" description="Disordered" evidence="3">
    <location>
        <begin position="1030"/>
        <end position="1056"/>
    </location>
</feature>
<dbReference type="Pfam" id="PF23276">
    <property type="entry name" value="TPR_24"/>
    <property type="match status" value="1"/>
</dbReference>
<evidence type="ECO:0000313" key="6">
    <source>
        <dbReference type="Proteomes" id="UP000663832"/>
    </source>
</evidence>
<dbReference type="InterPro" id="IPR057027">
    <property type="entry name" value="TPR_mt"/>
</dbReference>
<dbReference type="GO" id="GO:0005634">
    <property type="term" value="C:nucleus"/>
    <property type="evidence" value="ECO:0007669"/>
    <property type="project" value="TreeGrafter"/>
</dbReference>
<evidence type="ECO:0000313" key="5">
    <source>
        <dbReference type="EMBL" id="CAF0841476.1"/>
    </source>
</evidence>
<keyword evidence="1" id="KW-0677">Repeat</keyword>
<dbReference type="Proteomes" id="UP000663832">
    <property type="component" value="Unassembled WGS sequence"/>
</dbReference>
<dbReference type="GO" id="GO:0003730">
    <property type="term" value="F:mRNA 3'-UTR binding"/>
    <property type="evidence" value="ECO:0007669"/>
    <property type="project" value="TreeGrafter"/>
</dbReference>
<dbReference type="PANTHER" id="PTHR46669">
    <property type="entry name" value="LEUCINE-RICH PPR MOTIF-CONTAINING PROTEIN, MITOCHONDRIAL"/>
    <property type="match status" value="1"/>
</dbReference>
<dbReference type="PANTHER" id="PTHR46669:SF1">
    <property type="entry name" value="LEUCINE-RICH PPR MOTIF-CONTAINING PROTEIN, MITOCHONDRIAL"/>
    <property type="match status" value="1"/>
</dbReference>
<comment type="caution">
    <text evidence="5">The sequence shown here is derived from an EMBL/GenBank/DDBJ whole genome shotgun (WGS) entry which is preliminary data.</text>
</comment>
<dbReference type="GO" id="GO:0070129">
    <property type="term" value="P:regulation of mitochondrial translation"/>
    <property type="evidence" value="ECO:0007669"/>
    <property type="project" value="TreeGrafter"/>
</dbReference>
<dbReference type="InterPro" id="IPR002885">
    <property type="entry name" value="PPR_rpt"/>
</dbReference>
<sequence>MYTRCLVLKQIVRNFITPNSYNRLVRFQSFANPNTANTLQDSKSYNRFNTGDIFLDLTTDYNRKRFVQSELVTNAIKNINNNISERLSLLILTAAARCVHHVTPEKRVELLEEAWKTLNEKKVRLTTRHYETYLSGLNENGFIFDADYYLKLIDSEQIQATPRLYSLLLTQYCREGNTDRAQNFLKMLKERNVSIDEDIFAALIVCQLKLGNDKGANDIIQIMKERGLQPTISTYKEILTALISEHKLEQFEYYFGQIESQQRQTSSSTVYIDSHFVVILLGQCISYKERPIFDLLLNTLKELDHGRIPNNLFNLAIQCVTNGWHESAIELLQMQSESEIVEESDSPYQGIYGRHWVLFFRQLLENKEPHLIDIYLELMMQKNLVPLDSILRVLYTTSNEDNRLALNYLERAQELHHPMRTNYFYPLLLNAYSSETSQNWTDDDRLRLFRLLDRLSIPIESSTYSRLIQQSFHQYYKNDFTSLLNMLATNNLQSILDRISRLLLADIRRNILDLNIVQQIAPYFRLQTRTRQEEFARYLFSIISNISTKSNKENPEESSSTSTNKLTSIFQLIDSISKTVSDDIPMLKYELYLHLLRYSAQQRRTDITTRLAEQCIQENVKLGGSMNEIDLLTGYTLPRDIVEQLARYKPGELSWKEKLSSMDIQKANRSKLEQIYQEAKQDGRYPFNVQQRLLNIYIQKKSIQQAFTLLHEMVSNRNQIDSSVLHRLFDLTTVKMDDKNDTSKADHQNDLKFLCDLYEKSFGLVNLPSELIFRLAHMHLLNGDQETAIKIISNKINSNLNNETYHYLIKFLEINSSVITSDGLISIGNLFLNFRTNESVRKFWNLFFDILLEKTSPQDVVQYYSDAMRENSNVPYLHLFDLFIQKDELNRLQDIVDIATLQHGPRNVLHDLGFSLIQSGKIKQAEKIFQTPWLKARNDRINLHALLFADSNNLDALIDSIKLTRSLANVDQKQLFTSAIRVAIRLDRSDVVDWLCKDIQENQIQLDIRIKKFLNAHLLSKGLDPLNITDNENNENSMPFDDTVPAQEQHKMSAQN</sequence>
<dbReference type="EMBL" id="CAJNOM010000026">
    <property type="protein sequence ID" value="CAF0841476.1"/>
    <property type="molecule type" value="Genomic_DNA"/>
</dbReference>
<gene>
    <name evidence="5" type="ORF">QVE165_LOCUS6337</name>
</gene>
<dbReference type="AlphaFoldDB" id="A0A813VJ09"/>
<proteinExistence type="predicted"/>
<evidence type="ECO:0000256" key="2">
    <source>
        <dbReference type="PROSITE-ProRule" id="PRU00708"/>
    </source>
</evidence>
<reference evidence="5" key="1">
    <citation type="submission" date="2021-02" db="EMBL/GenBank/DDBJ databases">
        <authorList>
            <person name="Nowell W R."/>
        </authorList>
    </citation>
    <scope>NUCLEOTIDE SEQUENCE</scope>
</reference>
<protein>
    <recommendedName>
        <fullName evidence="4">Pentatricopeptide repeat-containing protein-mitochondrial domain-containing protein</fullName>
    </recommendedName>
</protein>
<evidence type="ECO:0000256" key="1">
    <source>
        <dbReference type="ARBA" id="ARBA00022737"/>
    </source>
</evidence>
<name>A0A813VJ09_9BILA</name>
<feature type="repeat" description="PPR" evidence="2">
    <location>
        <begin position="161"/>
        <end position="195"/>
    </location>
</feature>
<dbReference type="OrthoDB" id="185373at2759"/>
<dbReference type="GO" id="GO:0005739">
    <property type="term" value="C:mitochondrion"/>
    <property type="evidence" value="ECO:0007669"/>
    <property type="project" value="TreeGrafter"/>
</dbReference>
<dbReference type="Gene3D" id="1.25.40.10">
    <property type="entry name" value="Tetratricopeptide repeat domain"/>
    <property type="match status" value="1"/>
</dbReference>
<dbReference type="InterPro" id="IPR033490">
    <property type="entry name" value="LRP130"/>
</dbReference>
<organism evidence="5 6">
    <name type="scientific">Adineta steineri</name>
    <dbReference type="NCBI Taxonomy" id="433720"/>
    <lineage>
        <taxon>Eukaryota</taxon>
        <taxon>Metazoa</taxon>
        <taxon>Spiralia</taxon>
        <taxon>Gnathifera</taxon>
        <taxon>Rotifera</taxon>
        <taxon>Eurotatoria</taxon>
        <taxon>Bdelloidea</taxon>
        <taxon>Adinetida</taxon>
        <taxon>Adinetidae</taxon>
        <taxon>Adineta</taxon>
    </lineage>
</organism>
<evidence type="ECO:0000259" key="4">
    <source>
        <dbReference type="Pfam" id="PF23276"/>
    </source>
</evidence>